<dbReference type="OrthoDB" id="10259640at2759"/>
<dbReference type="Proteomes" id="UP000636709">
    <property type="component" value="Unassembled WGS sequence"/>
</dbReference>
<evidence type="ECO:0000259" key="11">
    <source>
        <dbReference type="PROSITE" id="PS51195"/>
    </source>
</evidence>
<accession>A0A835BJR6</accession>
<comment type="function">
    <text evidence="7">RNA helicase.</text>
</comment>
<dbReference type="GO" id="GO:0003724">
    <property type="term" value="F:RNA helicase activity"/>
    <property type="evidence" value="ECO:0007669"/>
    <property type="project" value="UniProtKB-EC"/>
</dbReference>
<dbReference type="Gene3D" id="3.40.50.300">
    <property type="entry name" value="P-loop containing nucleotide triphosphate hydrolases"/>
    <property type="match status" value="2"/>
</dbReference>
<dbReference type="PROSITE" id="PS51192">
    <property type="entry name" value="HELICASE_ATP_BIND_1"/>
    <property type="match status" value="1"/>
</dbReference>
<dbReference type="GO" id="GO:0003723">
    <property type="term" value="F:RNA binding"/>
    <property type="evidence" value="ECO:0007669"/>
    <property type="project" value="UniProtKB-UniRule"/>
</dbReference>
<feature type="region of interest" description="Disordered" evidence="8">
    <location>
        <begin position="664"/>
        <end position="734"/>
    </location>
</feature>
<dbReference type="InterPro" id="IPR025313">
    <property type="entry name" value="SPB4-like_CTE"/>
</dbReference>
<dbReference type="AlphaFoldDB" id="A0A835BJR6"/>
<feature type="compositionally biased region" description="Basic residues" evidence="8">
    <location>
        <begin position="674"/>
        <end position="691"/>
    </location>
</feature>
<keyword evidence="4 7" id="KW-0067">ATP-binding</keyword>
<keyword evidence="3 7" id="KW-0347">Helicase</keyword>
<gene>
    <name evidence="12" type="ORF">HU200_034322</name>
</gene>
<dbReference type="CDD" id="cd17941">
    <property type="entry name" value="DEADc_DDX10"/>
    <property type="match status" value="1"/>
</dbReference>
<evidence type="ECO:0000313" key="13">
    <source>
        <dbReference type="Proteomes" id="UP000636709"/>
    </source>
</evidence>
<evidence type="ECO:0000259" key="9">
    <source>
        <dbReference type="PROSITE" id="PS51192"/>
    </source>
</evidence>
<evidence type="ECO:0000256" key="8">
    <source>
        <dbReference type="SAM" id="MobiDB-lite"/>
    </source>
</evidence>
<evidence type="ECO:0000256" key="1">
    <source>
        <dbReference type="ARBA" id="ARBA00022741"/>
    </source>
</evidence>
<evidence type="ECO:0000256" key="6">
    <source>
        <dbReference type="PROSITE-ProRule" id="PRU00552"/>
    </source>
</evidence>
<evidence type="ECO:0000256" key="7">
    <source>
        <dbReference type="RuleBase" id="RU365068"/>
    </source>
</evidence>
<dbReference type="InterPro" id="IPR001650">
    <property type="entry name" value="Helicase_C-like"/>
</dbReference>
<keyword evidence="2 7" id="KW-0378">Hydrolase</keyword>
<feature type="domain" description="Helicase ATP-binding" evidence="9">
    <location>
        <begin position="96"/>
        <end position="271"/>
    </location>
</feature>
<dbReference type="InterPro" id="IPR011545">
    <property type="entry name" value="DEAD/DEAH_box_helicase_dom"/>
</dbReference>
<dbReference type="GO" id="GO:0005524">
    <property type="term" value="F:ATP binding"/>
    <property type="evidence" value="ECO:0007669"/>
    <property type="project" value="UniProtKB-UniRule"/>
</dbReference>
<dbReference type="Pfam" id="PF13959">
    <property type="entry name" value="CTE_SPB4"/>
    <property type="match status" value="1"/>
</dbReference>
<evidence type="ECO:0000259" key="10">
    <source>
        <dbReference type="PROSITE" id="PS51194"/>
    </source>
</evidence>
<feature type="region of interest" description="Disordered" evidence="8">
    <location>
        <begin position="554"/>
        <end position="578"/>
    </location>
</feature>
<feature type="domain" description="Helicase C-terminal" evidence="10">
    <location>
        <begin position="284"/>
        <end position="446"/>
    </location>
</feature>
<dbReference type="SMART" id="SM00490">
    <property type="entry name" value="HELICc"/>
    <property type="match status" value="1"/>
</dbReference>
<feature type="compositionally biased region" description="Pro residues" evidence="8">
    <location>
        <begin position="32"/>
        <end position="43"/>
    </location>
</feature>
<organism evidence="12 13">
    <name type="scientific">Digitaria exilis</name>
    <dbReference type="NCBI Taxonomy" id="1010633"/>
    <lineage>
        <taxon>Eukaryota</taxon>
        <taxon>Viridiplantae</taxon>
        <taxon>Streptophyta</taxon>
        <taxon>Embryophyta</taxon>
        <taxon>Tracheophyta</taxon>
        <taxon>Spermatophyta</taxon>
        <taxon>Magnoliopsida</taxon>
        <taxon>Liliopsida</taxon>
        <taxon>Poales</taxon>
        <taxon>Poaceae</taxon>
        <taxon>PACMAD clade</taxon>
        <taxon>Panicoideae</taxon>
        <taxon>Panicodae</taxon>
        <taxon>Paniceae</taxon>
        <taxon>Anthephorinae</taxon>
        <taxon>Digitaria</taxon>
    </lineage>
</organism>
<dbReference type="InterPro" id="IPR014001">
    <property type="entry name" value="Helicase_ATP-bd"/>
</dbReference>
<feature type="domain" description="DEAD-box RNA helicase Q" evidence="11">
    <location>
        <begin position="65"/>
        <end position="93"/>
    </location>
</feature>
<feature type="region of interest" description="Disordered" evidence="8">
    <location>
        <begin position="26"/>
        <end position="55"/>
    </location>
</feature>
<dbReference type="PANTHER" id="PTHR24031">
    <property type="entry name" value="RNA HELICASE"/>
    <property type="match status" value="1"/>
</dbReference>
<evidence type="ECO:0000313" key="12">
    <source>
        <dbReference type="EMBL" id="KAF8700387.1"/>
    </source>
</evidence>
<dbReference type="CDD" id="cd18787">
    <property type="entry name" value="SF2_C_DEAD"/>
    <property type="match status" value="1"/>
</dbReference>
<evidence type="ECO:0000256" key="3">
    <source>
        <dbReference type="ARBA" id="ARBA00022806"/>
    </source>
</evidence>
<sequence>MRRPQRRGAAKQTRLREVDEIRLLNEWIEAGKPPPGTKPPPPSKSSGAAPAPPATGEYTEYGACTRFDELPLSQKTKDALRKSPFKEMSDIQRAALPHALCGRDVLGAAKTGSGKTLAFVIPVIEKLYRERWGPEDGVGCIVLCPTTDLASQIFDVFNLVGKFHNFSAGNIVGKRKGIEQEKEHVNSLNILVCTPGRLVQHFDETVNFDCSQLQMLVLDEADQILDHGFKKQVDAILSQIPKVRQTLLFSATQTKSVKDLARVSLRDPEYISVHEEARTATPDTLEQYAMIVPLEQKVNMLWSFIKRHLNSKTIVFLSSVKQVKFVFEIFKKLRPGIPLKCMHGRMTHVVQQAIVADFNESISVLFSTDLTARGLDIKNVDWVVQVDCPESTDIYIHRVGRTARYNKKGKSLMFLCPEEEAMLEKLKATESKIPIHIRKPKAEQLEQISQNIASVLVKFPNLQQLGKRAFVTYLKSIYLQKDKKVFDLNRFSAEQFAAYAASLGLPVTPTIRFISHNKNVPKKDMDDIDKKQMKSSSKSEVIINSQVNSDLTLDDGDDDILYPKKPRSGANMDDGLDDILRPKETATYTNTKPEEVAELGKPLKKKKLKINVHRPLGTRVKYDDEGNAIPPLASIAEEVASEPVVHMDKISQRYAEMLREMREHDKEDKLEHKKSLREKKLQKKLKLKRKRQETDAGSDEDSGSESDRVRDSANKGKKRYLNSDDEGDNTVKDGDVLAQQEALALKLLSKMHS</sequence>
<dbReference type="Pfam" id="PF00270">
    <property type="entry name" value="DEAD"/>
    <property type="match status" value="1"/>
</dbReference>
<evidence type="ECO:0000256" key="2">
    <source>
        <dbReference type="ARBA" id="ARBA00022801"/>
    </source>
</evidence>
<dbReference type="InterPro" id="IPR014014">
    <property type="entry name" value="RNA_helicase_DEAD_Q_motif"/>
</dbReference>
<keyword evidence="1 7" id="KW-0547">Nucleotide-binding</keyword>
<keyword evidence="13" id="KW-1185">Reference proteome</keyword>
<dbReference type="EMBL" id="JACEFO010001827">
    <property type="protein sequence ID" value="KAF8700387.1"/>
    <property type="molecule type" value="Genomic_DNA"/>
</dbReference>
<comment type="caution">
    <text evidence="12">The sequence shown here is derived from an EMBL/GenBank/DDBJ whole genome shotgun (WGS) entry which is preliminary data.</text>
</comment>
<proteinExistence type="inferred from homology"/>
<dbReference type="PROSITE" id="PS51194">
    <property type="entry name" value="HELICASE_CTER"/>
    <property type="match status" value="1"/>
</dbReference>
<dbReference type="SMART" id="SM01178">
    <property type="entry name" value="DUF4217"/>
    <property type="match status" value="1"/>
</dbReference>
<dbReference type="SUPFAM" id="SSF52540">
    <property type="entry name" value="P-loop containing nucleoside triphosphate hydrolases"/>
    <property type="match status" value="1"/>
</dbReference>
<dbReference type="PROSITE" id="PS51195">
    <property type="entry name" value="Q_MOTIF"/>
    <property type="match status" value="1"/>
</dbReference>
<keyword evidence="5 7" id="KW-0694">RNA-binding</keyword>
<dbReference type="InterPro" id="IPR027417">
    <property type="entry name" value="P-loop_NTPase"/>
</dbReference>
<comment type="domain">
    <text evidence="7">The Q motif is unique to and characteristic of the DEAD box family of RNA helicases and controls ATP binding and hydrolysis.</text>
</comment>
<feature type="compositionally biased region" description="Basic and acidic residues" evidence="8">
    <location>
        <begin position="664"/>
        <end position="673"/>
    </location>
</feature>
<comment type="catalytic activity">
    <reaction evidence="7">
        <text>ATP + H2O = ADP + phosphate + H(+)</text>
        <dbReference type="Rhea" id="RHEA:13065"/>
        <dbReference type="ChEBI" id="CHEBI:15377"/>
        <dbReference type="ChEBI" id="CHEBI:15378"/>
        <dbReference type="ChEBI" id="CHEBI:30616"/>
        <dbReference type="ChEBI" id="CHEBI:43474"/>
        <dbReference type="ChEBI" id="CHEBI:456216"/>
        <dbReference type="EC" id="3.6.4.13"/>
    </reaction>
</comment>
<name>A0A835BJR6_9POAL</name>
<dbReference type="SMART" id="SM00487">
    <property type="entry name" value="DEXDc"/>
    <property type="match status" value="1"/>
</dbReference>
<evidence type="ECO:0000256" key="4">
    <source>
        <dbReference type="ARBA" id="ARBA00022840"/>
    </source>
</evidence>
<feature type="short sequence motif" description="Q motif" evidence="6">
    <location>
        <begin position="65"/>
        <end position="93"/>
    </location>
</feature>
<evidence type="ECO:0000256" key="5">
    <source>
        <dbReference type="ARBA" id="ARBA00022884"/>
    </source>
</evidence>
<comment type="similarity">
    <text evidence="7">Belongs to the DEAD box helicase family.</text>
</comment>
<protein>
    <recommendedName>
        <fullName evidence="7">ATP-dependent RNA helicase</fullName>
        <ecNumber evidence="7">3.6.4.13</ecNumber>
    </recommendedName>
</protein>
<reference evidence="12" key="1">
    <citation type="submission" date="2020-07" db="EMBL/GenBank/DDBJ databases">
        <title>Genome sequence and genetic diversity analysis of an under-domesticated orphan crop, white fonio (Digitaria exilis).</title>
        <authorList>
            <person name="Bennetzen J.L."/>
            <person name="Chen S."/>
            <person name="Ma X."/>
            <person name="Wang X."/>
            <person name="Yssel A.E.J."/>
            <person name="Chaluvadi S.R."/>
            <person name="Johnson M."/>
            <person name="Gangashetty P."/>
            <person name="Hamidou F."/>
            <person name="Sanogo M.D."/>
            <person name="Zwaenepoel A."/>
            <person name="Wallace J."/>
            <person name="Van De Peer Y."/>
            <person name="Van Deynze A."/>
        </authorList>
    </citation>
    <scope>NUCLEOTIDE SEQUENCE</scope>
    <source>
        <tissue evidence="12">Leaves</tissue>
    </source>
</reference>
<dbReference type="Pfam" id="PF00271">
    <property type="entry name" value="Helicase_C"/>
    <property type="match status" value="1"/>
</dbReference>
<feature type="compositionally biased region" description="Basic and acidic residues" evidence="8">
    <location>
        <begin position="705"/>
        <end position="714"/>
    </location>
</feature>
<dbReference type="GO" id="GO:0016787">
    <property type="term" value="F:hydrolase activity"/>
    <property type="evidence" value="ECO:0007669"/>
    <property type="project" value="UniProtKB-KW"/>
</dbReference>
<dbReference type="EC" id="3.6.4.13" evidence="7"/>